<gene>
    <name evidence="1" type="ORF">KME32_11250</name>
</gene>
<evidence type="ECO:0000313" key="2">
    <source>
        <dbReference type="Proteomes" id="UP000715781"/>
    </source>
</evidence>
<protein>
    <submittedName>
        <fullName evidence="1">Uncharacterized protein</fullName>
    </submittedName>
</protein>
<organism evidence="1 2">
    <name type="scientific">Mojavia pulchra JT2-VF2</name>
    <dbReference type="NCBI Taxonomy" id="287848"/>
    <lineage>
        <taxon>Bacteria</taxon>
        <taxon>Bacillati</taxon>
        <taxon>Cyanobacteriota</taxon>
        <taxon>Cyanophyceae</taxon>
        <taxon>Nostocales</taxon>
        <taxon>Nostocaceae</taxon>
    </lineage>
</organism>
<comment type="caution">
    <text evidence="1">The sequence shown here is derived from an EMBL/GenBank/DDBJ whole genome shotgun (WGS) entry which is preliminary data.</text>
</comment>
<proteinExistence type="predicted"/>
<dbReference type="Proteomes" id="UP000715781">
    <property type="component" value="Unassembled WGS sequence"/>
</dbReference>
<dbReference type="AlphaFoldDB" id="A0A951UH27"/>
<reference evidence="1" key="1">
    <citation type="submission" date="2021-05" db="EMBL/GenBank/DDBJ databases">
        <authorList>
            <person name="Pietrasiak N."/>
            <person name="Ward R."/>
            <person name="Stajich J.E."/>
            <person name="Kurbessoian T."/>
        </authorList>
    </citation>
    <scope>NUCLEOTIDE SEQUENCE</scope>
    <source>
        <strain evidence="1">JT2-VF2</strain>
    </source>
</reference>
<dbReference type="EMBL" id="JAHHHN010000005">
    <property type="protein sequence ID" value="MBW4561710.1"/>
    <property type="molecule type" value="Genomic_DNA"/>
</dbReference>
<evidence type="ECO:0000313" key="1">
    <source>
        <dbReference type="EMBL" id="MBW4561710.1"/>
    </source>
</evidence>
<name>A0A951UH27_9NOST</name>
<sequence>MFIVPDDGDDKLALLSANLLLLIGNAVEEEAKQRGFEYPNLYRYRGGETHYFSFLEEVPVLLADQQRRAKQPKRQQVLTAGLDKYPNKKQRISALIEDLEEVFVLQGGQPCYPSLIQHPIIQALVAEGQEAVEPLLVCLESDTRLTRTIYYFRDFFQHRRILGVHEAAYVALSAILKTSFFKRFERAHKLYSQGMEGRQEVAAKIREYLKLNLIRKTLYRLKHRF</sequence>
<reference evidence="1" key="2">
    <citation type="journal article" date="2022" name="Microbiol. Resour. Announc.">
        <title>Metagenome Sequencing to Explore Phylogenomics of Terrestrial Cyanobacteria.</title>
        <authorList>
            <person name="Ward R.D."/>
            <person name="Stajich J.E."/>
            <person name="Johansen J.R."/>
            <person name="Huntemann M."/>
            <person name="Clum A."/>
            <person name="Foster B."/>
            <person name="Foster B."/>
            <person name="Roux S."/>
            <person name="Palaniappan K."/>
            <person name="Varghese N."/>
            <person name="Mukherjee S."/>
            <person name="Reddy T.B.K."/>
            <person name="Daum C."/>
            <person name="Copeland A."/>
            <person name="Chen I.A."/>
            <person name="Ivanova N.N."/>
            <person name="Kyrpides N.C."/>
            <person name="Shapiro N."/>
            <person name="Eloe-Fadrosh E.A."/>
            <person name="Pietrasiak N."/>
        </authorList>
    </citation>
    <scope>NUCLEOTIDE SEQUENCE</scope>
    <source>
        <strain evidence="1">JT2-VF2</strain>
    </source>
</reference>
<accession>A0A951UH27</accession>